<proteinExistence type="predicted"/>
<accession>A0ACC6PX70</accession>
<dbReference type="EC" id="2.3.1.-" evidence="1"/>
<comment type="caution">
    <text evidence="1">The sequence shown here is derived from an EMBL/GenBank/DDBJ whole genome shotgun (WGS) entry which is preliminary data.</text>
</comment>
<reference evidence="1" key="1">
    <citation type="submission" date="2024-03" db="EMBL/GenBank/DDBJ databases">
        <title>Novel Streptomyces species of biotechnological and ecological value are a feature of Machair soil.</title>
        <authorList>
            <person name="Prole J.R."/>
            <person name="Goodfellow M."/>
            <person name="Allenby N."/>
            <person name="Ward A.C."/>
        </authorList>
    </citation>
    <scope>NUCLEOTIDE SEQUENCE</scope>
    <source>
        <strain evidence="1">MS2.AVA.5</strain>
    </source>
</reference>
<sequence>MSTPLPELPIRRLTRDDLVACADLSEDRGWPREEHKWGLLLAAGAGYGIDDPAGKGLVSACVVTSYGPRLSAIGMVLVAQRYERQGIGRRMMQQLVREAGPTPLTLHATPSGRPLYEQLGFVNVGRAEMIRGHFRPDPAATTAVSTRPATAEDLPRIVRLDTEVFGLDRTHMITRLPAFADQLRVAEDDGELTGYAAAWPNMETHVIGPLIARDTDTAKALITSLAPATDRPFRTDIDVRHEELLTWLKERGLEPIAFNAVMTYGIDDLPGDWTRRFAPLSVAAG</sequence>
<protein>
    <submittedName>
        <fullName evidence="1">GNAT family N-acetyltransferase</fullName>
        <ecNumber evidence="1">2.3.1.-</ecNumber>
    </submittedName>
</protein>
<evidence type="ECO:0000313" key="1">
    <source>
        <dbReference type="EMBL" id="MEJ8636080.1"/>
    </source>
</evidence>
<evidence type="ECO:0000313" key="2">
    <source>
        <dbReference type="Proteomes" id="UP001377168"/>
    </source>
</evidence>
<keyword evidence="1" id="KW-0808">Transferase</keyword>
<dbReference type="EMBL" id="JBBKAJ010000022">
    <property type="protein sequence ID" value="MEJ8636080.1"/>
    <property type="molecule type" value="Genomic_DNA"/>
</dbReference>
<gene>
    <name evidence="1" type="ORF">WKI67_22215</name>
</gene>
<keyword evidence="2" id="KW-1185">Reference proteome</keyword>
<organism evidence="1 2">
    <name type="scientific">Streptomyces achmelvichensis</name>
    <dbReference type="NCBI Taxonomy" id="3134111"/>
    <lineage>
        <taxon>Bacteria</taxon>
        <taxon>Bacillati</taxon>
        <taxon>Actinomycetota</taxon>
        <taxon>Actinomycetes</taxon>
        <taxon>Kitasatosporales</taxon>
        <taxon>Streptomycetaceae</taxon>
        <taxon>Streptomyces</taxon>
    </lineage>
</organism>
<dbReference type="Proteomes" id="UP001377168">
    <property type="component" value="Unassembled WGS sequence"/>
</dbReference>
<name>A0ACC6PX70_9ACTN</name>
<keyword evidence="1" id="KW-0012">Acyltransferase</keyword>